<comment type="catalytic activity">
    <reaction evidence="13 15">
        <text>Couples ATP hydrolysis with the unwinding of duplex DNA by translocating in the 3'-5' direction.</text>
        <dbReference type="EC" id="5.6.2.4"/>
    </reaction>
</comment>
<dbReference type="NCBIfam" id="TIGR00614">
    <property type="entry name" value="recQ_fam"/>
    <property type="match status" value="1"/>
</dbReference>
<dbReference type="InterPro" id="IPR002121">
    <property type="entry name" value="HRDC_dom"/>
</dbReference>
<evidence type="ECO:0000259" key="18">
    <source>
        <dbReference type="PROSITE" id="PS51192"/>
    </source>
</evidence>
<evidence type="ECO:0000256" key="5">
    <source>
        <dbReference type="ARBA" id="ARBA00022763"/>
    </source>
</evidence>
<keyword evidence="4 15" id="KW-0547">Nucleotide-binding</keyword>
<dbReference type="GO" id="GO:0005694">
    <property type="term" value="C:chromosome"/>
    <property type="evidence" value="ECO:0007669"/>
    <property type="project" value="TreeGrafter"/>
</dbReference>
<dbReference type="FunFam" id="3.40.50.300:FF:001389">
    <property type="entry name" value="ATP-dependent DNA helicase RecQ"/>
    <property type="match status" value="1"/>
</dbReference>
<dbReference type="InterPro" id="IPR014001">
    <property type="entry name" value="Helicase_ATP-bd"/>
</dbReference>
<dbReference type="Pfam" id="PF16124">
    <property type="entry name" value="RecQ_Zn_bind"/>
    <property type="match status" value="1"/>
</dbReference>
<dbReference type="SUPFAM" id="SSF46785">
    <property type="entry name" value="Winged helix' DNA-binding domain"/>
    <property type="match status" value="1"/>
</dbReference>
<dbReference type="Pfam" id="PF00271">
    <property type="entry name" value="Helicase_C"/>
    <property type="match status" value="1"/>
</dbReference>
<reference evidence="20" key="1">
    <citation type="submission" date="2021-01" db="EMBL/GenBank/DDBJ databases">
        <authorList>
            <person name="Li R."/>
            <person name="Bekaert M."/>
        </authorList>
    </citation>
    <scope>NUCLEOTIDE SEQUENCE</scope>
    <source>
        <strain evidence="20">Farmed</strain>
    </source>
</reference>
<feature type="region of interest" description="Disordered" evidence="16">
    <location>
        <begin position="625"/>
        <end position="660"/>
    </location>
</feature>
<evidence type="ECO:0000259" key="19">
    <source>
        <dbReference type="PROSITE" id="PS51194"/>
    </source>
</evidence>
<evidence type="ECO:0000256" key="9">
    <source>
        <dbReference type="ARBA" id="ARBA00023125"/>
    </source>
</evidence>
<dbReference type="SUPFAM" id="SSF47819">
    <property type="entry name" value="HRDC-like"/>
    <property type="match status" value="1"/>
</dbReference>
<dbReference type="Gene3D" id="1.10.150.80">
    <property type="entry name" value="HRDC domain"/>
    <property type="match status" value="1"/>
</dbReference>
<gene>
    <name evidence="20" type="ORF">SPHA_35508</name>
</gene>
<evidence type="ECO:0000256" key="1">
    <source>
        <dbReference type="ARBA" id="ARBA00001947"/>
    </source>
</evidence>
<comment type="subcellular location">
    <subcellularLocation>
        <location evidence="2 15">Nucleus</location>
    </subcellularLocation>
</comment>
<accession>A0A812CKS5</accession>
<dbReference type="FunFam" id="1.10.10.10:FF:000495">
    <property type="entry name" value="RecQ family helicase MusN"/>
    <property type="match status" value="1"/>
</dbReference>
<dbReference type="InterPro" id="IPR036388">
    <property type="entry name" value="WH-like_DNA-bd_sf"/>
</dbReference>
<dbReference type="GO" id="GO:0016787">
    <property type="term" value="F:hydrolase activity"/>
    <property type="evidence" value="ECO:0007669"/>
    <property type="project" value="UniProtKB-KW"/>
</dbReference>
<dbReference type="GO" id="GO:0009378">
    <property type="term" value="F:four-way junction helicase activity"/>
    <property type="evidence" value="ECO:0007669"/>
    <property type="project" value="TreeGrafter"/>
</dbReference>
<evidence type="ECO:0000256" key="12">
    <source>
        <dbReference type="ARBA" id="ARBA00023242"/>
    </source>
</evidence>
<dbReference type="SMART" id="SM00490">
    <property type="entry name" value="HELICc"/>
    <property type="match status" value="1"/>
</dbReference>
<dbReference type="GO" id="GO:0000724">
    <property type="term" value="P:double-strand break repair via homologous recombination"/>
    <property type="evidence" value="ECO:0007669"/>
    <property type="project" value="TreeGrafter"/>
</dbReference>
<dbReference type="GO" id="GO:0005634">
    <property type="term" value="C:nucleus"/>
    <property type="evidence" value="ECO:0007669"/>
    <property type="project" value="UniProtKB-SubCell"/>
</dbReference>
<evidence type="ECO:0000256" key="4">
    <source>
        <dbReference type="ARBA" id="ARBA00022741"/>
    </source>
</evidence>
<evidence type="ECO:0000256" key="2">
    <source>
        <dbReference type="ARBA" id="ARBA00004123"/>
    </source>
</evidence>
<evidence type="ECO:0000256" key="7">
    <source>
        <dbReference type="ARBA" id="ARBA00022806"/>
    </source>
</evidence>
<dbReference type="InterPro" id="IPR036390">
    <property type="entry name" value="WH_DNA-bd_sf"/>
</dbReference>
<keyword evidence="12 15" id="KW-0539">Nucleus</keyword>
<evidence type="ECO:0000256" key="16">
    <source>
        <dbReference type="SAM" id="MobiDB-lite"/>
    </source>
</evidence>
<keyword evidence="10" id="KW-0234">DNA repair</keyword>
<dbReference type="PROSITE" id="PS50967">
    <property type="entry name" value="HRDC"/>
    <property type="match status" value="1"/>
</dbReference>
<evidence type="ECO:0000256" key="13">
    <source>
        <dbReference type="ARBA" id="ARBA00034617"/>
    </source>
</evidence>
<dbReference type="PROSITE" id="PS51194">
    <property type="entry name" value="HELICASE_CTER"/>
    <property type="match status" value="1"/>
</dbReference>
<dbReference type="Proteomes" id="UP000597762">
    <property type="component" value="Unassembled WGS sequence"/>
</dbReference>
<dbReference type="InterPro" id="IPR011545">
    <property type="entry name" value="DEAD/DEAH_box_helicase_dom"/>
</dbReference>
<dbReference type="CDD" id="cd18794">
    <property type="entry name" value="SF2_C_RecQ"/>
    <property type="match status" value="1"/>
</dbReference>
<dbReference type="InterPro" id="IPR018982">
    <property type="entry name" value="RQC_domain"/>
</dbReference>
<dbReference type="GO" id="GO:0005737">
    <property type="term" value="C:cytoplasm"/>
    <property type="evidence" value="ECO:0007669"/>
    <property type="project" value="TreeGrafter"/>
</dbReference>
<dbReference type="InterPro" id="IPR010997">
    <property type="entry name" value="HRDC-like_sf"/>
</dbReference>
<evidence type="ECO:0000259" key="17">
    <source>
        <dbReference type="PROSITE" id="PS50967"/>
    </source>
</evidence>
<evidence type="ECO:0000256" key="14">
    <source>
        <dbReference type="ARBA" id="ARBA00049360"/>
    </source>
</evidence>
<evidence type="ECO:0000256" key="11">
    <source>
        <dbReference type="ARBA" id="ARBA00023235"/>
    </source>
</evidence>
<keyword evidence="8 15" id="KW-0067">ATP-binding</keyword>
<protein>
    <recommendedName>
        <fullName evidence="15">ATP-dependent DNA helicase</fullName>
        <ecNumber evidence="15">5.6.2.4</ecNumber>
    </recommendedName>
</protein>
<dbReference type="GO" id="GO:0005524">
    <property type="term" value="F:ATP binding"/>
    <property type="evidence" value="ECO:0007669"/>
    <property type="project" value="UniProtKB-KW"/>
</dbReference>
<dbReference type="SMART" id="SM00956">
    <property type="entry name" value="RQC"/>
    <property type="match status" value="1"/>
</dbReference>
<evidence type="ECO:0000256" key="8">
    <source>
        <dbReference type="ARBA" id="ARBA00022840"/>
    </source>
</evidence>
<evidence type="ECO:0000256" key="3">
    <source>
        <dbReference type="ARBA" id="ARBA00005446"/>
    </source>
</evidence>
<dbReference type="EC" id="5.6.2.4" evidence="15"/>
<dbReference type="Gene3D" id="1.10.10.10">
    <property type="entry name" value="Winged helix-like DNA-binding domain superfamily/Winged helix DNA-binding domain"/>
    <property type="match status" value="1"/>
</dbReference>
<sequence>MPTGGGKSLCYQLPSLVGKGVSIVISPLRALIQDQVERLTSLDIPAASLAGNVSEDGMHSAYMQLSMKEPGLKLVYTTPEKISASLKLMSVFENLNKRNLLDRFVIDEAHCVSQWGHDFRPDYKRLCLLREKFPNVPMMALTATATPRVRKDIIHQLRMKKPKWFVKSFNRPNLKFIVEEKKPKSAVDEVAKLIQTKYNNKSGIVYCLSRKECDEVAKNLCKKGIRALPYHAGLSDKQRIQAQEKWLQDQWKVICATIAFGMGIDKPDVRFVIHFSMPKSVEGYYQESGRAGRDGLLAFCILLYNYQDVKRLRRLIDLDTNASYEAKKVHIDNLFQMVRYCENKADCRRDQLLQYFGEKDFDREYCNEYPGAVCDNCSSSVSFHIRDVTEDVKHIIRFVREICHQKKYNCTLIHLVEVFRGSQSKAVTSLCHDRHSLHGRGNSYVLQDATRLLRKLVIDQILVEELVVTAMDHTVCYVKLGPRAKDVIENKIKVNLPVHSGKKATVTNTGTESVTDRKKLMDDCYQELVELAKQIAQERHITNYASVFPNPMLLSMAAEVPLTVEEMQDKIDGMTLHKIMKYGGERFLEITNKYCMMYANLDEPEPSTFSQETIDEWESPYFNSSTCKKRTGTPRKKGYRRKRNYRKKASSKGTTKRRSTAFKAAAATAKSSLNKFKYARTGTSCRSSASSKLGFMPAPTLKRSFLA</sequence>
<dbReference type="Pfam" id="PF09382">
    <property type="entry name" value="RQC"/>
    <property type="match status" value="1"/>
</dbReference>
<comment type="catalytic activity">
    <reaction evidence="14 15">
        <text>ATP + H2O = ADP + phosphate + H(+)</text>
        <dbReference type="Rhea" id="RHEA:13065"/>
        <dbReference type="ChEBI" id="CHEBI:15377"/>
        <dbReference type="ChEBI" id="CHEBI:15378"/>
        <dbReference type="ChEBI" id="CHEBI:30616"/>
        <dbReference type="ChEBI" id="CHEBI:43474"/>
        <dbReference type="ChEBI" id="CHEBI:456216"/>
    </reaction>
</comment>
<dbReference type="Gene3D" id="3.40.50.300">
    <property type="entry name" value="P-loop containing nucleotide triphosphate hydrolases"/>
    <property type="match status" value="2"/>
</dbReference>
<feature type="compositionally biased region" description="Basic residues" evidence="16">
    <location>
        <begin position="627"/>
        <end position="660"/>
    </location>
</feature>
<keyword evidence="7 15" id="KW-0347">Helicase</keyword>
<dbReference type="Pfam" id="PF00570">
    <property type="entry name" value="HRDC"/>
    <property type="match status" value="1"/>
</dbReference>
<comment type="caution">
    <text evidence="20">The sequence shown here is derived from an EMBL/GenBank/DDBJ whole genome shotgun (WGS) entry which is preliminary data.</text>
</comment>
<dbReference type="InterPro" id="IPR044876">
    <property type="entry name" value="HRDC_dom_sf"/>
</dbReference>
<evidence type="ECO:0000313" key="20">
    <source>
        <dbReference type="EMBL" id="CAE1267221.1"/>
    </source>
</evidence>
<dbReference type="FunFam" id="3.40.50.300:FF:000340">
    <property type="entry name" value="Bloom syndrome, RecQ helicase"/>
    <property type="match status" value="1"/>
</dbReference>
<dbReference type="GO" id="GO:0043138">
    <property type="term" value="F:3'-5' DNA helicase activity"/>
    <property type="evidence" value="ECO:0007669"/>
    <property type="project" value="UniProtKB-EC"/>
</dbReference>
<dbReference type="PROSITE" id="PS51192">
    <property type="entry name" value="HELICASE_ATP_BIND_1"/>
    <property type="match status" value="1"/>
</dbReference>
<dbReference type="InterPro" id="IPR027417">
    <property type="entry name" value="P-loop_NTPase"/>
</dbReference>
<comment type="similarity">
    <text evidence="3 15">Belongs to the helicase family. RecQ subfamily.</text>
</comment>
<organism evidence="20 21">
    <name type="scientific">Acanthosepion pharaonis</name>
    <name type="common">Pharaoh cuttlefish</name>
    <name type="synonym">Sepia pharaonis</name>
    <dbReference type="NCBI Taxonomy" id="158019"/>
    <lineage>
        <taxon>Eukaryota</taxon>
        <taxon>Metazoa</taxon>
        <taxon>Spiralia</taxon>
        <taxon>Lophotrochozoa</taxon>
        <taxon>Mollusca</taxon>
        <taxon>Cephalopoda</taxon>
        <taxon>Coleoidea</taxon>
        <taxon>Decapodiformes</taxon>
        <taxon>Sepiida</taxon>
        <taxon>Sepiina</taxon>
        <taxon>Sepiidae</taxon>
        <taxon>Acanthosepion</taxon>
    </lineage>
</organism>
<keyword evidence="9" id="KW-0238">DNA-binding</keyword>
<dbReference type="AlphaFoldDB" id="A0A812CKS5"/>
<dbReference type="GO" id="GO:0003677">
    <property type="term" value="F:DNA binding"/>
    <property type="evidence" value="ECO:0007669"/>
    <property type="project" value="UniProtKB-KW"/>
</dbReference>
<dbReference type="PANTHER" id="PTHR13710">
    <property type="entry name" value="DNA HELICASE RECQ FAMILY MEMBER"/>
    <property type="match status" value="1"/>
</dbReference>
<dbReference type="InterPro" id="IPR032284">
    <property type="entry name" value="RecQ_Zn-bd"/>
</dbReference>
<dbReference type="SMART" id="SM00487">
    <property type="entry name" value="DEXDc"/>
    <property type="match status" value="1"/>
</dbReference>
<evidence type="ECO:0000256" key="6">
    <source>
        <dbReference type="ARBA" id="ARBA00022801"/>
    </source>
</evidence>
<keyword evidence="5" id="KW-0227">DNA damage</keyword>
<dbReference type="EMBL" id="CAHIKZ030001530">
    <property type="protein sequence ID" value="CAE1267221.1"/>
    <property type="molecule type" value="Genomic_DNA"/>
</dbReference>
<name>A0A812CKS5_ACAPH</name>
<evidence type="ECO:0000313" key="21">
    <source>
        <dbReference type="Proteomes" id="UP000597762"/>
    </source>
</evidence>
<keyword evidence="21" id="KW-1185">Reference proteome</keyword>
<dbReference type="SUPFAM" id="SSF52540">
    <property type="entry name" value="P-loop containing nucleoside triphosphate hydrolases"/>
    <property type="match status" value="1"/>
</dbReference>
<dbReference type="Pfam" id="PF00270">
    <property type="entry name" value="DEAD"/>
    <property type="match status" value="1"/>
</dbReference>
<evidence type="ECO:0000256" key="15">
    <source>
        <dbReference type="RuleBase" id="RU364117"/>
    </source>
</evidence>
<feature type="domain" description="Helicase ATP-binding" evidence="18">
    <location>
        <begin position="1"/>
        <end position="163"/>
    </location>
</feature>
<keyword evidence="6 15" id="KW-0378">Hydrolase</keyword>
<keyword evidence="11" id="KW-0413">Isomerase</keyword>
<dbReference type="GO" id="GO:0006260">
    <property type="term" value="P:DNA replication"/>
    <property type="evidence" value="ECO:0007669"/>
    <property type="project" value="InterPro"/>
</dbReference>
<dbReference type="SMART" id="SM00341">
    <property type="entry name" value="HRDC"/>
    <property type="match status" value="1"/>
</dbReference>
<proteinExistence type="inferred from homology"/>
<comment type="cofactor">
    <cofactor evidence="1">
        <name>Zn(2+)</name>
        <dbReference type="ChEBI" id="CHEBI:29105"/>
    </cofactor>
</comment>
<dbReference type="OrthoDB" id="10261556at2759"/>
<dbReference type="InterPro" id="IPR001650">
    <property type="entry name" value="Helicase_C-like"/>
</dbReference>
<feature type="domain" description="HRDC" evidence="17">
    <location>
        <begin position="518"/>
        <end position="601"/>
    </location>
</feature>
<dbReference type="PANTHER" id="PTHR13710:SF153">
    <property type="entry name" value="RECQ-LIKE DNA HELICASE BLM"/>
    <property type="match status" value="1"/>
</dbReference>
<dbReference type="InterPro" id="IPR004589">
    <property type="entry name" value="DNA_helicase_ATP-dep_RecQ"/>
</dbReference>
<feature type="domain" description="Helicase C-terminal" evidence="19">
    <location>
        <begin position="186"/>
        <end position="335"/>
    </location>
</feature>
<evidence type="ECO:0000256" key="10">
    <source>
        <dbReference type="ARBA" id="ARBA00023204"/>
    </source>
</evidence>